<dbReference type="InterPro" id="IPR038989">
    <property type="entry name" value="UbiJ"/>
</dbReference>
<dbReference type="PANTHER" id="PTHR38693:SF1">
    <property type="entry name" value="UBIQUINONE BIOSYNTHESIS ACCESSORY FACTOR UBIJ"/>
    <property type="match status" value="1"/>
</dbReference>
<sequence>MWSKPPLAVLNHILTGEDWARARLAGFAGQTARVQFASVLLQFTILESGLLAVAEASAPVAVSIRLPDDAPLKALTDSPSLFSAATISGSVDLAETLAFVFRNLRWDVEQDLSELLGDIVARRAVRLAKGLAKWQLQGAKNLAFGLAEYLTEEEKAIAPRRELEAFCTEVDALRDDFARVEKRLGRIERRYREPRRTPLS</sequence>
<dbReference type="Proteomes" id="UP000253831">
    <property type="component" value="Unassembled WGS sequence"/>
</dbReference>
<comment type="similarity">
    <text evidence="1">Belongs to the UbiJ family.</text>
</comment>
<reference evidence="2 3" key="1">
    <citation type="submission" date="2018-05" db="EMBL/GenBank/DDBJ databases">
        <title>Integrated omic analyses show evidence that a Ca. Accumulibacter phosphatis strain performs denitrification under micro-aerobic conditions.</title>
        <authorList>
            <person name="Camejo P.Y."/>
            <person name="Katherine M.D."/>
            <person name="Daniel N.R."/>
        </authorList>
    </citation>
    <scope>NUCLEOTIDE SEQUENCE [LARGE SCALE GENOMIC DNA]</scope>
    <source>
        <strain evidence="2">UW-LDO-IC</strain>
    </source>
</reference>
<evidence type="ECO:0000256" key="1">
    <source>
        <dbReference type="HAMAP-Rule" id="MF_02215"/>
    </source>
</evidence>
<evidence type="ECO:0000313" key="3">
    <source>
        <dbReference type="Proteomes" id="UP000253831"/>
    </source>
</evidence>
<comment type="caution">
    <text evidence="2">The sequence shown here is derived from an EMBL/GenBank/DDBJ whole genome shotgun (WGS) entry which is preliminary data.</text>
</comment>
<organism evidence="2 3">
    <name type="scientific">Candidatus Accumulibacter meliphilus</name>
    <dbReference type="NCBI Taxonomy" id="2211374"/>
    <lineage>
        <taxon>Bacteria</taxon>
        <taxon>Pseudomonadati</taxon>
        <taxon>Pseudomonadota</taxon>
        <taxon>Betaproteobacteria</taxon>
        <taxon>Candidatus Accumulibacter</taxon>
    </lineage>
</organism>
<name>A0A369XN15_9PROT</name>
<dbReference type="GO" id="GO:0006744">
    <property type="term" value="P:ubiquinone biosynthetic process"/>
    <property type="evidence" value="ECO:0007669"/>
    <property type="project" value="UniProtKB-UniRule"/>
</dbReference>
<dbReference type="PANTHER" id="PTHR38693">
    <property type="entry name" value="UBIQUINONE BIOSYNTHESIS PROTEIN UBIJ"/>
    <property type="match status" value="1"/>
</dbReference>
<keyword evidence="1" id="KW-0963">Cytoplasm</keyword>
<gene>
    <name evidence="1" type="primary">ubiJ</name>
    <name evidence="2" type="ORF">DVS81_20305</name>
</gene>
<dbReference type="HAMAP" id="MF_02215">
    <property type="entry name" value="UbiJ"/>
    <property type="match status" value="1"/>
</dbReference>
<dbReference type="AlphaFoldDB" id="A0A369XN15"/>
<comment type="pathway">
    <text evidence="1">Cofactor biosynthesis; ubiquinone biosynthesis.</text>
</comment>
<dbReference type="UniPathway" id="UPA00232"/>
<protein>
    <recommendedName>
        <fullName evidence="1">Ubiquinone biosynthesis accessory factor UbiJ</fullName>
    </recommendedName>
</protein>
<dbReference type="EMBL" id="QPGA01000094">
    <property type="protein sequence ID" value="RDE48768.1"/>
    <property type="molecule type" value="Genomic_DNA"/>
</dbReference>
<comment type="function">
    <text evidence="1">Required for ubiquinone (coenzyme Q) biosynthesis. Binds hydrophobic ubiquinone biosynthetic intermediates via its SCP2 domain and is essential for the stability of the Ubi complex. May constitute a docking platform where Ubi enzymes assemble and access their SCP2-bound polyprenyl substrates.</text>
</comment>
<accession>A0A369XN15</accession>
<proteinExistence type="inferred from homology"/>
<comment type="subcellular location">
    <subcellularLocation>
        <location evidence="1">Cytoplasm</location>
    </subcellularLocation>
</comment>
<keyword evidence="1" id="KW-0831">Ubiquinone biosynthesis</keyword>
<dbReference type="GO" id="GO:0005737">
    <property type="term" value="C:cytoplasm"/>
    <property type="evidence" value="ECO:0007669"/>
    <property type="project" value="UniProtKB-SubCell"/>
</dbReference>
<evidence type="ECO:0000313" key="2">
    <source>
        <dbReference type="EMBL" id="RDE48768.1"/>
    </source>
</evidence>